<comment type="caution">
    <text evidence="4">The sequence shown here is derived from an EMBL/GenBank/DDBJ whole genome shotgun (WGS) entry which is preliminary data.</text>
</comment>
<feature type="domain" description="GGDEF" evidence="3">
    <location>
        <begin position="165"/>
        <end position="298"/>
    </location>
</feature>
<dbReference type="PANTHER" id="PTHR44757:SF2">
    <property type="entry name" value="BIOFILM ARCHITECTURE MAINTENANCE PROTEIN MBAA"/>
    <property type="match status" value="1"/>
</dbReference>
<feature type="domain" description="EAL" evidence="2">
    <location>
        <begin position="307"/>
        <end position="561"/>
    </location>
</feature>
<dbReference type="PROSITE" id="PS50112">
    <property type="entry name" value="PAS"/>
    <property type="match status" value="1"/>
</dbReference>
<dbReference type="InterPro" id="IPR035919">
    <property type="entry name" value="EAL_sf"/>
</dbReference>
<dbReference type="NCBIfam" id="TIGR00254">
    <property type="entry name" value="GGDEF"/>
    <property type="match status" value="1"/>
</dbReference>
<dbReference type="InterPro" id="IPR001633">
    <property type="entry name" value="EAL_dom"/>
</dbReference>
<evidence type="ECO:0000259" key="2">
    <source>
        <dbReference type="PROSITE" id="PS50883"/>
    </source>
</evidence>
<dbReference type="CDD" id="cd01949">
    <property type="entry name" value="GGDEF"/>
    <property type="match status" value="1"/>
</dbReference>
<dbReference type="EMBL" id="BAABBF010000003">
    <property type="protein sequence ID" value="GAA3706600.1"/>
    <property type="molecule type" value="Genomic_DNA"/>
</dbReference>
<dbReference type="SMART" id="SM00267">
    <property type="entry name" value="GGDEF"/>
    <property type="match status" value="1"/>
</dbReference>
<dbReference type="SMART" id="SM00091">
    <property type="entry name" value="PAS"/>
    <property type="match status" value="1"/>
</dbReference>
<protein>
    <submittedName>
        <fullName evidence="4">EAL domain-containing protein</fullName>
    </submittedName>
</protein>
<dbReference type="Proteomes" id="UP001500523">
    <property type="component" value="Unassembled WGS sequence"/>
</dbReference>
<dbReference type="InterPro" id="IPR000014">
    <property type="entry name" value="PAS"/>
</dbReference>
<dbReference type="InterPro" id="IPR035965">
    <property type="entry name" value="PAS-like_dom_sf"/>
</dbReference>
<reference evidence="5" key="1">
    <citation type="journal article" date="2019" name="Int. J. Syst. Evol. Microbiol.">
        <title>The Global Catalogue of Microorganisms (GCM) 10K type strain sequencing project: providing services to taxonomists for standard genome sequencing and annotation.</title>
        <authorList>
            <consortium name="The Broad Institute Genomics Platform"/>
            <consortium name="The Broad Institute Genome Sequencing Center for Infectious Disease"/>
            <person name="Wu L."/>
            <person name="Ma J."/>
        </authorList>
    </citation>
    <scope>NUCLEOTIDE SEQUENCE [LARGE SCALE GENOMIC DNA]</scope>
    <source>
        <strain evidence="5">JCM 17498</strain>
    </source>
</reference>
<dbReference type="SUPFAM" id="SSF55785">
    <property type="entry name" value="PYP-like sensor domain (PAS domain)"/>
    <property type="match status" value="1"/>
</dbReference>
<keyword evidence="5" id="KW-1185">Reference proteome</keyword>
<dbReference type="PROSITE" id="PS50887">
    <property type="entry name" value="GGDEF"/>
    <property type="match status" value="1"/>
</dbReference>
<dbReference type="Gene3D" id="3.30.450.20">
    <property type="entry name" value="PAS domain"/>
    <property type="match status" value="1"/>
</dbReference>
<evidence type="ECO:0000259" key="3">
    <source>
        <dbReference type="PROSITE" id="PS50887"/>
    </source>
</evidence>
<dbReference type="CDD" id="cd00130">
    <property type="entry name" value="PAS"/>
    <property type="match status" value="1"/>
</dbReference>
<dbReference type="RefSeq" id="WP_344692762.1">
    <property type="nucleotide sequence ID" value="NZ_BAABBF010000003.1"/>
</dbReference>
<accession>A0ABP7DMU8</accession>
<dbReference type="Gene3D" id="3.30.70.270">
    <property type="match status" value="1"/>
</dbReference>
<dbReference type="SUPFAM" id="SSF55073">
    <property type="entry name" value="Nucleotide cyclase"/>
    <property type="match status" value="1"/>
</dbReference>
<dbReference type="InterPro" id="IPR043128">
    <property type="entry name" value="Rev_trsase/Diguanyl_cyclase"/>
</dbReference>
<dbReference type="Pfam" id="PF00563">
    <property type="entry name" value="EAL"/>
    <property type="match status" value="1"/>
</dbReference>
<feature type="domain" description="PAS" evidence="1">
    <location>
        <begin position="11"/>
        <end position="81"/>
    </location>
</feature>
<dbReference type="Pfam" id="PF00989">
    <property type="entry name" value="PAS"/>
    <property type="match status" value="1"/>
</dbReference>
<organism evidence="4 5">
    <name type="scientific">Sphingomonas cynarae</name>
    <dbReference type="NCBI Taxonomy" id="930197"/>
    <lineage>
        <taxon>Bacteria</taxon>
        <taxon>Pseudomonadati</taxon>
        <taxon>Pseudomonadota</taxon>
        <taxon>Alphaproteobacteria</taxon>
        <taxon>Sphingomonadales</taxon>
        <taxon>Sphingomonadaceae</taxon>
        <taxon>Sphingomonas</taxon>
    </lineage>
</organism>
<gene>
    <name evidence="4" type="ORF">GCM10022268_15130</name>
</gene>
<dbReference type="SUPFAM" id="SSF141868">
    <property type="entry name" value="EAL domain-like"/>
    <property type="match status" value="1"/>
</dbReference>
<dbReference type="SMART" id="SM00052">
    <property type="entry name" value="EAL"/>
    <property type="match status" value="1"/>
</dbReference>
<evidence type="ECO:0000313" key="4">
    <source>
        <dbReference type="EMBL" id="GAA3706600.1"/>
    </source>
</evidence>
<dbReference type="PROSITE" id="PS50883">
    <property type="entry name" value="EAL"/>
    <property type="match status" value="1"/>
</dbReference>
<sequence length="566" mass="61423">MDKERIDSHRVRDRYEQMLANSATAAICAGQDNLIISWNSAAEMLFGYSVDQAVGMPLSIIMPERHRAAHDAGLARAVKTGKARLAGQAVEMFAWHADGYEFPVDLSLSMWFEAGKPMFGALIRDVTDRQRARRRLEHLAHCDTLTSLPNRNALQAHLADTIKAGACVLLMLDLDGFKHVNDSLGHSVGDELLASVAQRLNDAAGDVGFVARFGGDEFAILLPDCADPRLIEQTADRVFASLQSPIELAGQSVFVNTSIGIAMSPKDGTSADQLLSSADLALYSAKSEGGGARTFFVRAMQNRSEQELRLSMELRSALTNGEFELWYQPQVSLADRSLVGVEALLRWRHPRHGLLQPHAFIDILERSVVAEIVGDWIINEACSTAAAWERGGLGKIRMGVNLFPVQLRSARLFQVVLDALARHGLGADQLELEITENTVLRHSSHSAKALRKLKTLGVGVAFDDFGTGFASLGLLQKYPLTRLKIDRSFVACIDQGAGDAAIVGAVVCMAKSLGLVVIAEGVECAGQEKALIALGCEEAQGYLYGRPVQAPDIVRQYRPVAKLAVS</sequence>
<dbReference type="InterPro" id="IPR000160">
    <property type="entry name" value="GGDEF_dom"/>
</dbReference>
<dbReference type="InterPro" id="IPR029787">
    <property type="entry name" value="Nucleotide_cyclase"/>
</dbReference>
<dbReference type="InterPro" id="IPR052155">
    <property type="entry name" value="Biofilm_reg_signaling"/>
</dbReference>
<dbReference type="Gene3D" id="3.20.20.450">
    <property type="entry name" value="EAL domain"/>
    <property type="match status" value="1"/>
</dbReference>
<proteinExistence type="predicted"/>
<name>A0ABP7DMU8_9SPHN</name>
<dbReference type="PANTHER" id="PTHR44757">
    <property type="entry name" value="DIGUANYLATE CYCLASE DGCP"/>
    <property type="match status" value="1"/>
</dbReference>
<dbReference type="InterPro" id="IPR013767">
    <property type="entry name" value="PAS_fold"/>
</dbReference>
<evidence type="ECO:0000313" key="5">
    <source>
        <dbReference type="Proteomes" id="UP001500523"/>
    </source>
</evidence>
<dbReference type="CDD" id="cd01948">
    <property type="entry name" value="EAL"/>
    <property type="match status" value="1"/>
</dbReference>
<evidence type="ECO:0000259" key="1">
    <source>
        <dbReference type="PROSITE" id="PS50112"/>
    </source>
</evidence>
<dbReference type="Pfam" id="PF00990">
    <property type="entry name" value="GGDEF"/>
    <property type="match status" value="1"/>
</dbReference>
<dbReference type="NCBIfam" id="TIGR00229">
    <property type="entry name" value="sensory_box"/>
    <property type="match status" value="1"/>
</dbReference>